<gene>
    <name evidence="3" type="ORF">HNQ88_004698</name>
</gene>
<evidence type="ECO:0000256" key="1">
    <source>
        <dbReference type="SAM" id="Coils"/>
    </source>
</evidence>
<feature type="region of interest" description="Disordered" evidence="2">
    <location>
        <begin position="1"/>
        <end position="32"/>
    </location>
</feature>
<proteinExistence type="predicted"/>
<evidence type="ECO:0000256" key="2">
    <source>
        <dbReference type="SAM" id="MobiDB-lite"/>
    </source>
</evidence>
<feature type="region of interest" description="Disordered" evidence="2">
    <location>
        <begin position="750"/>
        <end position="770"/>
    </location>
</feature>
<organism evidence="3 4">
    <name type="scientific">Aureibacter tunicatorum</name>
    <dbReference type="NCBI Taxonomy" id="866807"/>
    <lineage>
        <taxon>Bacteria</taxon>
        <taxon>Pseudomonadati</taxon>
        <taxon>Bacteroidota</taxon>
        <taxon>Cytophagia</taxon>
        <taxon>Cytophagales</taxon>
        <taxon>Persicobacteraceae</taxon>
        <taxon>Aureibacter</taxon>
    </lineage>
</organism>
<name>A0AAE3XPD1_9BACT</name>
<reference evidence="3" key="1">
    <citation type="submission" date="2023-07" db="EMBL/GenBank/DDBJ databases">
        <title>Genomic Encyclopedia of Type Strains, Phase IV (KMG-IV): sequencing the most valuable type-strain genomes for metagenomic binning, comparative biology and taxonomic classification.</title>
        <authorList>
            <person name="Goeker M."/>
        </authorList>
    </citation>
    <scope>NUCLEOTIDE SEQUENCE</scope>
    <source>
        <strain evidence="3">DSM 26174</strain>
    </source>
</reference>
<feature type="compositionally biased region" description="Basic residues" evidence="2">
    <location>
        <begin position="1"/>
        <end position="16"/>
    </location>
</feature>
<accession>A0AAE3XPD1</accession>
<keyword evidence="1" id="KW-0175">Coiled coil</keyword>
<feature type="region of interest" description="Disordered" evidence="2">
    <location>
        <begin position="790"/>
        <end position="809"/>
    </location>
</feature>
<keyword evidence="4" id="KW-1185">Reference proteome</keyword>
<dbReference type="AlphaFoldDB" id="A0AAE3XPD1"/>
<sequence>MPVKRKLRRRKKRKSKQSVSFPMSEGASLMPPVEDVDGGVPSDQDEALGYEDFLMEPYDLTGDNMIDSPLLQQLTFMTSEEFRSLTVPVGVKAYARKLTKKRALRESIEENGIGRFDQYTVWPILKEVDDLLDEYKSLKCDGANFEGLVLTHQSYLSMHRKYCEAYFKYSGLMSEFHEFKAEHKKRIMIISKASEDYEVLRPMMEKVERDFPQKAFEDYCVQEEVYEAEVYAFQYELIKYKRELERLLHQLMAKLRHIEMISLAWLNSHPFEETGDVLLLTKALSLMLTRADAEYQQIVRVLLNNKLDIWVAKDGLKRRLIDFDEDQVPTRFAQATEVCDRRMDGHGENETVPSIHEGVNFEKLVKNTTGTSRVQVEDVHYLWDKLVAQKNFAIHKSDNPIYQGQIDFRTKVSSMYSKVMWTAEGRALLRKLVGTKEFESFYDDSGSSSDESDFEDSTSTRLSNEGRESVAEVDDRSITESLNIPEPWKTIGQSEVAYLQDRELRPAWEGSMYKAMVDKVSLSEDGVEAPHQKNKYEPGKLNLDVGPSNLTHELHFPYSSFEGRSSGKHSRTVALKFDGDETYGSNLCPVVVGPKRPYQVYPPFIHFAFVLDKAVAALKGNFSLMDQEFKSLLFENRLRAQIGLHSRHFATGMDDPVKSSNLDMNVFYWEVPKHDQYSIYTAVAGPEARKMAEDDYETLFLDSRVQGGVTSEAFGASVITGKKQSDRFDRRYQQYQKRLERVRNREGFVSIRPQELEPGQTEGDISFTTSFGLTSELEQSRLRRLETRAEKLKSKAKGGDKESKRRSSFSGFADVYEEGSGARRRNSGSEAEMTSYLSGLGGQMDRRGATIEKMKLRKDEAAENIRKLDEEIKAAKARNEQIEREYKEAESQFAEHEGAIRDLSRRLFEDQLAKNKKQIDYYKKQKERGERFVQQELGRHRIEEMLDDTELL</sequence>
<feature type="region of interest" description="Disordered" evidence="2">
    <location>
        <begin position="441"/>
        <end position="477"/>
    </location>
</feature>
<protein>
    <submittedName>
        <fullName evidence="3">Uncharacterized protein</fullName>
    </submittedName>
</protein>
<dbReference type="RefSeq" id="WP_309942539.1">
    <property type="nucleotide sequence ID" value="NZ_AP025307.1"/>
</dbReference>
<feature type="coiled-coil region" evidence="1">
    <location>
        <begin position="851"/>
        <end position="906"/>
    </location>
</feature>
<evidence type="ECO:0000313" key="4">
    <source>
        <dbReference type="Proteomes" id="UP001185092"/>
    </source>
</evidence>
<evidence type="ECO:0000313" key="3">
    <source>
        <dbReference type="EMBL" id="MDR6241611.1"/>
    </source>
</evidence>
<feature type="region of interest" description="Disordered" evidence="2">
    <location>
        <begin position="817"/>
        <end position="844"/>
    </location>
</feature>
<feature type="compositionally biased region" description="Basic and acidic residues" evidence="2">
    <location>
        <begin position="790"/>
        <end position="805"/>
    </location>
</feature>
<feature type="compositionally biased region" description="Basic and acidic residues" evidence="2">
    <location>
        <begin position="464"/>
        <end position="477"/>
    </location>
</feature>
<dbReference type="Proteomes" id="UP001185092">
    <property type="component" value="Unassembled WGS sequence"/>
</dbReference>
<comment type="caution">
    <text evidence="3">The sequence shown here is derived from an EMBL/GenBank/DDBJ whole genome shotgun (WGS) entry which is preliminary data.</text>
</comment>
<dbReference type="EMBL" id="JAVDQD010000009">
    <property type="protein sequence ID" value="MDR6241611.1"/>
    <property type="molecule type" value="Genomic_DNA"/>
</dbReference>